<dbReference type="AlphaFoldDB" id="A0A2P6MMV0"/>
<evidence type="ECO:0000313" key="2">
    <source>
        <dbReference type="EMBL" id="PRP73021.1"/>
    </source>
</evidence>
<comment type="caution">
    <text evidence="2">The sequence shown here is derived from an EMBL/GenBank/DDBJ whole genome shotgun (WGS) entry which is preliminary data.</text>
</comment>
<evidence type="ECO:0000313" key="3">
    <source>
        <dbReference type="Proteomes" id="UP000241769"/>
    </source>
</evidence>
<feature type="transmembrane region" description="Helical" evidence="1">
    <location>
        <begin position="120"/>
        <end position="144"/>
    </location>
</feature>
<evidence type="ECO:0000256" key="1">
    <source>
        <dbReference type="SAM" id="Phobius"/>
    </source>
</evidence>
<proteinExistence type="predicted"/>
<keyword evidence="1" id="KW-0812">Transmembrane</keyword>
<dbReference type="EMBL" id="MDYQ01000704">
    <property type="protein sequence ID" value="PRP73021.1"/>
    <property type="molecule type" value="Genomic_DNA"/>
</dbReference>
<accession>A0A2P6MMV0</accession>
<dbReference type="InParanoid" id="A0A2P6MMV0"/>
<name>A0A2P6MMV0_9EUKA</name>
<gene>
    <name evidence="2" type="ORF">PROFUN_17046</name>
</gene>
<reference evidence="2 3" key="1">
    <citation type="journal article" date="2018" name="Genome Biol. Evol.">
        <title>Multiple Roots of Fruiting Body Formation in Amoebozoa.</title>
        <authorList>
            <person name="Hillmann F."/>
            <person name="Forbes G."/>
            <person name="Novohradska S."/>
            <person name="Ferling I."/>
            <person name="Riege K."/>
            <person name="Groth M."/>
            <person name="Westermann M."/>
            <person name="Marz M."/>
            <person name="Spaller T."/>
            <person name="Winckler T."/>
            <person name="Schaap P."/>
            <person name="Glockner G."/>
        </authorList>
    </citation>
    <scope>NUCLEOTIDE SEQUENCE [LARGE SCALE GENOMIC DNA]</scope>
    <source>
        <strain evidence="2 3">Jena</strain>
    </source>
</reference>
<keyword evidence="3" id="KW-1185">Reference proteome</keyword>
<protein>
    <submittedName>
        <fullName evidence="2">Uncharacterized protein</fullName>
    </submittedName>
</protein>
<feature type="non-terminal residue" evidence="2">
    <location>
        <position position="1"/>
    </location>
</feature>
<sequence>EWRIINFRSIETKIQFQDSQMTFACYNHAQSQFVLKKIPIIPTPHTVSTLTTFHAVPETVNYQRTRVLQHNAYPRGIENQSYQASNGLVAPNGRGIEIFMVLYGDGEVQVQAPFLTYEFYYYYCLSTINFLIQITIFTIVLLHFTMTQWIQNTKIRGKKCELNEESDNLKGLFEKDQVQGLLSHCWPTDNFGLCSPLNLFVYILENKIEFIRKQMIVIRALNERFDQLDQTEKHHTSEKAGR</sequence>
<keyword evidence="1" id="KW-1133">Transmembrane helix</keyword>
<keyword evidence="1" id="KW-0472">Membrane</keyword>
<dbReference type="Proteomes" id="UP000241769">
    <property type="component" value="Unassembled WGS sequence"/>
</dbReference>
<organism evidence="2 3">
    <name type="scientific">Planoprotostelium fungivorum</name>
    <dbReference type="NCBI Taxonomy" id="1890364"/>
    <lineage>
        <taxon>Eukaryota</taxon>
        <taxon>Amoebozoa</taxon>
        <taxon>Evosea</taxon>
        <taxon>Variosea</taxon>
        <taxon>Cavosteliida</taxon>
        <taxon>Cavosteliaceae</taxon>
        <taxon>Planoprotostelium</taxon>
    </lineage>
</organism>